<dbReference type="GO" id="GO:0016787">
    <property type="term" value="F:hydrolase activity"/>
    <property type="evidence" value="ECO:0007669"/>
    <property type="project" value="UniProtKB-KW"/>
</dbReference>
<accession>A0A7X9Y1P4</accession>
<dbReference type="NCBIfam" id="TIGR01876">
    <property type="entry name" value="cas_Cas5d"/>
    <property type="match status" value="1"/>
</dbReference>
<dbReference type="InterPro" id="IPR013422">
    <property type="entry name" value="CRISPR-assoc_prot_Cas5_N"/>
</dbReference>
<comment type="similarity">
    <text evidence="2">Belongs to the CRISPR-associated protein Cas5 family. Subtype I-C/Dvulg subfamily.</text>
</comment>
<comment type="function">
    <text evidence="2">CRISPR (clustered regularly interspaced short palindromic repeat) is an adaptive immune system that provides protection against mobile genetic elements (viruses, transposable elements and conjugative plasmids). CRISPR clusters contain spacers, sequences complementary to antecedent mobile elements, and target invading nucleic acids. CRISPR clusters are transcribed and processed into CRISPR RNA (crRNA).</text>
</comment>
<dbReference type="AlphaFoldDB" id="A0A7X9Y1P4"/>
<evidence type="ECO:0000256" key="2">
    <source>
        <dbReference type="PIRNR" id="PIRNR029950"/>
    </source>
</evidence>
<dbReference type="RefSeq" id="WP_170104763.1">
    <property type="nucleotide sequence ID" value="NZ_JABAGR010000015.1"/>
</dbReference>
<dbReference type="GO" id="GO:0003723">
    <property type="term" value="F:RNA binding"/>
    <property type="evidence" value="ECO:0007669"/>
    <property type="project" value="UniProtKB-UniRule"/>
</dbReference>
<keyword evidence="2" id="KW-0540">Nuclease</keyword>
<sequence length="228" mass="26329">MSFGFKLDVWGDYALFTRPEMSVERVTYDVPTPSAARGLVESIYWHPGMRVVIDKIHVLNPIKFTSVRRNEVKSKADASGMKKAVTDTLKLSSIELPSINAKNDILQRASLILMDVRYVIEFHFEMTVKASESDSPAKFAEIFRRRITRGQFYSQPYLGCREFPANFKAWPDDKPVEGYYTGRNPTDRDLGFMLYDMDYSDHQNIVPMFYRPHMVNGVIDVAESEVYR</sequence>
<proteinExistence type="inferred from homology"/>
<dbReference type="InterPro" id="IPR021124">
    <property type="entry name" value="CRISPR-assoc_prot_Cas5"/>
</dbReference>
<dbReference type="PIRSF" id="PIRSF029950">
    <property type="entry name" value="Cas_CT1134"/>
    <property type="match status" value="1"/>
</dbReference>
<gene>
    <name evidence="3" type="primary">cas5c</name>
    <name evidence="3" type="ORF">HF885_09990</name>
</gene>
<evidence type="ECO:0000313" key="3">
    <source>
        <dbReference type="EMBL" id="NMF26740.1"/>
    </source>
</evidence>
<keyword evidence="2" id="KW-0694">RNA-binding</keyword>
<reference evidence="3 4" key="1">
    <citation type="submission" date="2020-04" db="EMBL/GenBank/DDBJ databases">
        <authorList>
            <person name="Hitch T.C.A."/>
            <person name="Wylensek D."/>
            <person name="Clavel T."/>
        </authorList>
    </citation>
    <scope>NUCLEOTIDE SEQUENCE [LARGE SCALE GENOMIC DNA]</scope>
    <source>
        <strain evidence="3 4">105184</strain>
    </source>
</reference>
<keyword evidence="1 2" id="KW-0051">Antiviral defense</keyword>
<dbReference type="CDD" id="cd09752">
    <property type="entry name" value="Cas5_I-C"/>
    <property type="match status" value="1"/>
</dbReference>
<keyword evidence="2" id="KW-0378">Hydrolase</keyword>
<dbReference type="EC" id="3.1.-.-" evidence="2"/>
<dbReference type="Pfam" id="PF09704">
    <property type="entry name" value="Cas_Cas5d"/>
    <property type="match status" value="1"/>
</dbReference>
<dbReference type="NCBIfam" id="TIGR02593">
    <property type="entry name" value="CRISPR_cas5"/>
    <property type="match status" value="1"/>
</dbReference>
<keyword evidence="2" id="KW-0255">Endonuclease</keyword>
<dbReference type="GO" id="GO:0051607">
    <property type="term" value="P:defense response to virus"/>
    <property type="evidence" value="ECO:0007669"/>
    <property type="project" value="UniProtKB-UniRule"/>
</dbReference>
<dbReference type="GO" id="GO:0004519">
    <property type="term" value="F:endonuclease activity"/>
    <property type="evidence" value="ECO:0007669"/>
    <property type="project" value="UniProtKB-UniRule"/>
</dbReference>
<dbReference type="Gene3D" id="3.30.70.2660">
    <property type="match status" value="1"/>
</dbReference>
<dbReference type="InterPro" id="IPR010155">
    <property type="entry name" value="CRISPR-assoc_prot_Cas5d"/>
</dbReference>
<comment type="caution">
    <text evidence="3">The sequence shown here is derived from an EMBL/GenBank/DDBJ whole genome shotgun (WGS) entry which is preliminary data.</text>
</comment>
<dbReference type="EMBL" id="JABAGR010000015">
    <property type="protein sequence ID" value="NMF26740.1"/>
    <property type="molecule type" value="Genomic_DNA"/>
</dbReference>
<evidence type="ECO:0000256" key="1">
    <source>
        <dbReference type="ARBA" id="ARBA00023118"/>
    </source>
</evidence>
<name>A0A7X9Y1P4_9ACTN</name>
<organism evidence="3 4">
    <name type="scientific">Parafannyhessea umbonata</name>
    <dbReference type="NCBI Taxonomy" id="604330"/>
    <lineage>
        <taxon>Bacteria</taxon>
        <taxon>Bacillati</taxon>
        <taxon>Actinomycetota</taxon>
        <taxon>Coriobacteriia</taxon>
        <taxon>Coriobacteriales</taxon>
        <taxon>Atopobiaceae</taxon>
        <taxon>Parafannyhessea</taxon>
    </lineage>
</organism>
<dbReference type="GO" id="GO:0043571">
    <property type="term" value="P:maintenance of CRISPR repeat elements"/>
    <property type="evidence" value="ECO:0007669"/>
    <property type="project" value="UniProtKB-UniRule"/>
</dbReference>
<dbReference type="Proteomes" id="UP000565613">
    <property type="component" value="Unassembled WGS sequence"/>
</dbReference>
<protein>
    <recommendedName>
        <fullName evidence="2">pre-crRNA processing endonuclease</fullName>
        <ecNumber evidence="2">3.1.-.-</ecNumber>
    </recommendedName>
</protein>
<evidence type="ECO:0000313" key="4">
    <source>
        <dbReference type="Proteomes" id="UP000565613"/>
    </source>
</evidence>